<reference evidence="1 2" key="1">
    <citation type="submission" date="2023-03" db="EMBL/GenBank/DDBJ databases">
        <authorList>
            <person name="Pearce D."/>
        </authorList>
    </citation>
    <scope>NUCLEOTIDE SEQUENCE [LARGE SCALE GENOMIC DNA]</scope>
    <source>
        <strain evidence="1">Msz</strain>
    </source>
</reference>
<organism evidence="1 2">
    <name type="scientific">Methylocaldum szegediense</name>
    <dbReference type="NCBI Taxonomy" id="73780"/>
    <lineage>
        <taxon>Bacteria</taxon>
        <taxon>Pseudomonadati</taxon>
        <taxon>Pseudomonadota</taxon>
        <taxon>Gammaproteobacteria</taxon>
        <taxon>Methylococcales</taxon>
        <taxon>Methylococcaceae</taxon>
        <taxon>Methylocaldum</taxon>
    </lineage>
</organism>
<dbReference type="EMBL" id="OX458333">
    <property type="protein sequence ID" value="CAI8938301.1"/>
    <property type="molecule type" value="Genomic_DNA"/>
</dbReference>
<evidence type="ECO:0000313" key="2">
    <source>
        <dbReference type="Proteomes" id="UP001162030"/>
    </source>
</evidence>
<dbReference type="Proteomes" id="UP001162030">
    <property type="component" value="Chromosome"/>
</dbReference>
<keyword evidence="2" id="KW-1185">Reference proteome</keyword>
<proteinExistence type="predicted"/>
<name>A0ABN8XAK7_9GAMM</name>
<sequence>MCINEICVCRLLCHYSDVCKHLNLFGSLTLPLAMSLRNVVVLGVPPMASRQVATTNVRFAWVELPPPKAQQGAKSTRLHKHKAYASNSNSYTFCIGLISRLK</sequence>
<evidence type="ECO:0008006" key="3">
    <source>
        <dbReference type="Google" id="ProtNLM"/>
    </source>
</evidence>
<protein>
    <recommendedName>
        <fullName evidence="3">Secreted protein</fullName>
    </recommendedName>
</protein>
<gene>
    <name evidence="1" type="ORF">MSZNOR_4187</name>
</gene>
<accession>A0ABN8XAK7</accession>
<evidence type="ECO:0000313" key="1">
    <source>
        <dbReference type="EMBL" id="CAI8938301.1"/>
    </source>
</evidence>